<dbReference type="Pfam" id="PF00005">
    <property type="entry name" value="ABC_tran"/>
    <property type="match status" value="1"/>
</dbReference>
<dbReference type="GO" id="GO:0005524">
    <property type="term" value="F:ATP binding"/>
    <property type="evidence" value="ECO:0007669"/>
    <property type="project" value="UniProtKB-KW"/>
</dbReference>
<evidence type="ECO:0000256" key="2">
    <source>
        <dbReference type="ARBA" id="ARBA00022448"/>
    </source>
</evidence>
<dbReference type="InterPro" id="IPR017871">
    <property type="entry name" value="ABC_transporter-like_CS"/>
</dbReference>
<keyword evidence="7" id="KW-1185">Reference proteome</keyword>
<gene>
    <name evidence="6" type="ORF">ACFQ4A_06115</name>
</gene>
<keyword evidence="3" id="KW-0547">Nucleotide-binding</keyword>
<dbReference type="PANTHER" id="PTHR43335">
    <property type="entry name" value="ABC TRANSPORTER, ATP-BINDING PROTEIN"/>
    <property type="match status" value="1"/>
</dbReference>
<organism evidence="6 7">
    <name type="scientific">Lentibacillus salinarum</name>
    <dbReference type="NCBI Taxonomy" id="446820"/>
    <lineage>
        <taxon>Bacteria</taxon>
        <taxon>Bacillati</taxon>
        <taxon>Bacillota</taxon>
        <taxon>Bacilli</taxon>
        <taxon>Bacillales</taxon>
        <taxon>Bacillaceae</taxon>
        <taxon>Lentibacillus</taxon>
    </lineage>
</organism>
<keyword evidence="4 6" id="KW-0067">ATP-binding</keyword>
<sequence>MEPVLSLQNVHKKIGKTPVVQDVSFDVYPGEIFGFLGPNGAGKTTTIRMIVGLTNITSGDITVSGHSIATDYKQAIEHVGTIVENPELYQYLTAEKNLIHFGRMSKNVTKESIQKRLELVRLEHVKDQKVKKFSLGMKQRLGIAQAMLHDPKVLILDEPTNGLDPSGVKEMRDYLRQVAKEENVAILISSHLLSEIELICDRYAIIQEGRMVQVERVADASESMKTVLSYAIEVNDTAKAKELLAEHFPDRDVELRGNNLQLQATKEQAGDIITHLTANGVVVYQAVLEKQSLEERFFEVTNGGLA</sequence>
<dbReference type="InterPro" id="IPR003439">
    <property type="entry name" value="ABC_transporter-like_ATP-bd"/>
</dbReference>
<dbReference type="SMART" id="SM00382">
    <property type="entry name" value="AAA"/>
    <property type="match status" value="1"/>
</dbReference>
<keyword evidence="2" id="KW-0813">Transport</keyword>
<evidence type="ECO:0000313" key="6">
    <source>
        <dbReference type="EMBL" id="MFD1361244.1"/>
    </source>
</evidence>
<dbReference type="RefSeq" id="WP_382398632.1">
    <property type="nucleotide sequence ID" value="NZ_JBHTNH010000008.1"/>
</dbReference>
<reference evidence="7" key="1">
    <citation type="journal article" date="2019" name="Int. J. Syst. Evol. Microbiol.">
        <title>The Global Catalogue of Microorganisms (GCM) 10K type strain sequencing project: providing services to taxonomists for standard genome sequencing and annotation.</title>
        <authorList>
            <consortium name="The Broad Institute Genomics Platform"/>
            <consortium name="The Broad Institute Genome Sequencing Center for Infectious Disease"/>
            <person name="Wu L."/>
            <person name="Ma J."/>
        </authorList>
    </citation>
    <scope>NUCLEOTIDE SEQUENCE [LARGE SCALE GENOMIC DNA]</scope>
    <source>
        <strain evidence="7">CCUG 54822</strain>
    </source>
</reference>
<dbReference type="EMBL" id="JBHTNH010000008">
    <property type="protein sequence ID" value="MFD1361244.1"/>
    <property type="molecule type" value="Genomic_DNA"/>
</dbReference>
<protein>
    <submittedName>
        <fullName evidence="6">ABC transporter ATP-binding protein</fullName>
    </submittedName>
</protein>
<dbReference type="SUPFAM" id="SSF52540">
    <property type="entry name" value="P-loop containing nucleoside triphosphate hydrolases"/>
    <property type="match status" value="1"/>
</dbReference>
<proteinExistence type="inferred from homology"/>
<dbReference type="Gene3D" id="3.40.50.300">
    <property type="entry name" value="P-loop containing nucleotide triphosphate hydrolases"/>
    <property type="match status" value="1"/>
</dbReference>
<evidence type="ECO:0000256" key="4">
    <source>
        <dbReference type="ARBA" id="ARBA00022840"/>
    </source>
</evidence>
<name>A0ABW3ZSK9_9BACI</name>
<dbReference type="PROSITE" id="PS50893">
    <property type="entry name" value="ABC_TRANSPORTER_2"/>
    <property type="match status" value="1"/>
</dbReference>
<dbReference type="InterPro" id="IPR003593">
    <property type="entry name" value="AAA+_ATPase"/>
</dbReference>
<evidence type="ECO:0000313" key="7">
    <source>
        <dbReference type="Proteomes" id="UP001597178"/>
    </source>
</evidence>
<comment type="caution">
    <text evidence="6">The sequence shown here is derived from an EMBL/GenBank/DDBJ whole genome shotgun (WGS) entry which is preliminary data.</text>
</comment>
<feature type="domain" description="ABC transporter" evidence="5">
    <location>
        <begin position="5"/>
        <end position="233"/>
    </location>
</feature>
<dbReference type="Proteomes" id="UP001597178">
    <property type="component" value="Unassembled WGS sequence"/>
</dbReference>
<evidence type="ECO:0000259" key="5">
    <source>
        <dbReference type="PROSITE" id="PS50893"/>
    </source>
</evidence>
<dbReference type="InterPro" id="IPR027417">
    <property type="entry name" value="P-loop_NTPase"/>
</dbReference>
<comment type="similarity">
    <text evidence="1">Belongs to the ABC transporter superfamily.</text>
</comment>
<accession>A0ABW3ZSK9</accession>
<dbReference type="PROSITE" id="PS00211">
    <property type="entry name" value="ABC_TRANSPORTER_1"/>
    <property type="match status" value="1"/>
</dbReference>
<evidence type="ECO:0000256" key="1">
    <source>
        <dbReference type="ARBA" id="ARBA00005417"/>
    </source>
</evidence>
<dbReference type="PANTHER" id="PTHR43335:SF4">
    <property type="entry name" value="ABC TRANSPORTER, ATP-BINDING PROTEIN"/>
    <property type="match status" value="1"/>
</dbReference>
<evidence type="ECO:0000256" key="3">
    <source>
        <dbReference type="ARBA" id="ARBA00022741"/>
    </source>
</evidence>